<accession>A0A433XBF2</accession>
<dbReference type="Proteomes" id="UP000281547">
    <property type="component" value="Unassembled WGS sequence"/>
</dbReference>
<name>A0A433XBF2_9HYPH</name>
<evidence type="ECO:0000256" key="1">
    <source>
        <dbReference type="SAM" id="Phobius"/>
    </source>
</evidence>
<protein>
    <submittedName>
        <fullName evidence="2">DUF883 family protein</fullName>
    </submittedName>
</protein>
<evidence type="ECO:0000313" key="3">
    <source>
        <dbReference type="Proteomes" id="UP000281547"/>
    </source>
</evidence>
<dbReference type="AlphaFoldDB" id="A0A433XBF2"/>
<reference evidence="2 3" key="1">
    <citation type="journal article" date="2016" name="Int. J. Syst. Evol. Microbiol.">
        <title>Arsenicitalea aurantiaca gen. nov., sp. nov., a new member of the family Hyphomicrobiaceae, isolated from high-arsenic sediment.</title>
        <authorList>
            <person name="Mu Y."/>
            <person name="Zhou L."/>
            <person name="Zeng X.C."/>
            <person name="Liu L."/>
            <person name="Pan Y."/>
            <person name="Chen X."/>
            <person name="Wang J."/>
            <person name="Li S."/>
            <person name="Li W.J."/>
            <person name="Wang Y."/>
        </authorList>
    </citation>
    <scope>NUCLEOTIDE SEQUENCE [LARGE SCALE GENOMIC DNA]</scope>
    <source>
        <strain evidence="2 3">42-50</strain>
    </source>
</reference>
<proteinExistence type="predicted"/>
<dbReference type="RefSeq" id="WP_127188672.1">
    <property type="nucleotide sequence ID" value="NZ_RZNJ01000003.1"/>
</dbReference>
<feature type="transmembrane region" description="Helical" evidence="1">
    <location>
        <begin position="85"/>
        <end position="104"/>
    </location>
</feature>
<gene>
    <name evidence="2" type="ORF">EMQ25_11300</name>
</gene>
<sequence length="107" mass="11187">MITVDTYHKDIDVLRSKVGTLQKDLSDVIGAVGALTGHGLEDLREEAAAGAGALGAQSRQARARVYRGAADIEATLEHAIRQQPLLAVAIAAGGIGLVASMMMARRH</sequence>
<keyword evidence="3" id="KW-1185">Reference proteome</keyword>
<dbReference type="EMBL" id="RZNJ01000003">
    <property type="protein sequence ID" value="RUT31427.1"/>
    <property type="molecule type" value="Genomic_DNA"/>
</dbReference>
<organism evidence="2 3">
    <name type="scientific">Arsenicitalea aurantiaca</name>
    <dbReference type="NCBI Taxonomy" id="1783274"/>
    <lineage>
        <taxon>Bacteria</taxon>
        <taxon>Pseudomonadati</taxon>
        <taxon>Pseudomonadota</taxon>
        <taxon>Alphaproteobacteria</taxon>
        <taxon>Hyphomicrobiales</taxon>
        <taxon>Devosiaceae</taxon>
        <taxon>Arsenicitalea</taxon>
    </lineage>
</organism>
<evidence type="ECO:0000313" key="2">
    <source>
        <dbReference type="EMBL" id="RUT31427.1"/>
    </source>
</evidence>
<comment type="caution">
    <text evidence="2">The sequence shown here is derived from an EMBL/GenBank/DDBJ whole genome shotgun (WGS) entry which is preliminary data.</text>
</comment>
<keyword evidence="1" id="KW-0812">Transmembrane</keyword>
<keyword evidence="1" id="KW-0472">Membrane</keyword>
<keyword evidence="1" id="KW-1133">Transmembrane helix</keyword>